<dbReference type="Proteomes" id="UP001152888">
    <property type="component" value="Unassembled WGS sequence"/>
</dbReference>
<evidence type="ECO:0000313" key="2">
    <source>
        <dbReference type="Proteomes" id="UP001152888"/>
    </source>
</evidence>
<dbReference type="EMBL" id="CAKOFQ010007125">
    <property type="protein sequence ID" value="CAH1991830.1"/>
    <property type="molecule type" value="Genomic_DNA"/>
</dbReference>
<reference evidence="1" key="1">
    <citation type="submission" date="2022-03" db="EMBL/GenBank/DDBJ databases">
        <authorList>
            <person name="Sayadi A."/>
        </authorList>
    </citation>
    <scope>NUCLEOTIDE SEQUENCE</scope>
</reference>
<dbReference type="AlphaFoldDB" id="A0A9P0LAE2"/>
<comment type="caution">
    <text evidence="1">The sequence shown here is derived from an EMBL/GenBank/DDBJ whole genome shotgun (WGS) entry which is preliminary data.</text>
</comment>
<name>A0A9P0LAE2_ACAOB</name>
<proteinExistence type="predicted"/>
<dbReference type="OrthoDB" id="6754634at2759"/>
<accession>A0A9P0LAE2</accession>
<organism evidence="1 2">
    <name type="scientific">Acanthoscelides obtectus</name>
    <name type="common">Bean weevil</name>
    <name type="synonym">Bruchus obtectus</name>
    <dbReference type="NCBI Taxonomy" id="200917"/>
    <lineage>
        <taxon>Eukaryota</taxon>
        <taxon>Metazoa</taxon>
        <taxon>Ecdysozoa</taxon>
        <taxon>Arthropoda</taxon>
        <taxon>Hexapoda</taxon>
        <taxon>Insecta</taxon>
        <taxon>Pterygota</taxon>
        <taxon>Neoptera</taxon>
        <taxon>Endopterygota</taxon>
        <taxon>Coleoptera</taxon>
        <taxon>Polyphaga</taxon>
        <taxon>Cucujiformia</taxon>
        <taxon>Chrysomeloidea</taxon>
        <taxon>Chrysomelidae</taxon>
        <taxon>Bruchinae</taxon>
        <taxon>Bruchini</taxon>
        <taxon>Acanthoscelides</taxon>
    </lineage>
</organism>
<evidence type="ECO:0000313" key="1">
    <source>
        <dbReference type="EMBL" id="CAH1991830.1"/>
    </source>
</evidence>
<gene>
    <name evidence="1" type="ORF">ACAOBT_LOCUS20496</name>
</gene>
<protein>
    <submittedName>
        <fullName evidence="1">Uncharacterized protein</fullName>
    </submittedName>
</protein>
<keyword evidence="2" id="KW-1185">Reference proteome</keyword>
<sequence length="101" mass="11476">MFKRQVSPEKPAFSIKKEDILEDIESIKGDEEQRKKLFYCIDENPPLEQKFSGIEDILAGTNSLDNTSKHITALIQDLQSLSEDLQEGVAKIRKQISGLQK</sequence>